<organism evidence="1 2">
    <name type="scientific">Drechslerella stenobrocha 248</name>
    <dbReference type="NCBI Taxonomy" id="1043628"/>
    <lineage>
        <taxon>Eukaryota</taxon>
        <taxon>Fungi</taxon>
        <taxon>Dikarya</taxon>
        <taxon>Ascomycota</taxon>
        <taxon>Pezizomycotina</taxon>
        <taxon>Orbiliomycetes</taxon>
        <taxon>Orbiliales</taxon>
        <taxon>Orbiliaceae</taxon>
        <taxon>Drechslerella</taxon>
    </lineage>
</organism>
<dbReference type="HOGENOM" id="CLU_880049_0_0_1"/>
<reference evidence="1 2" key="1">
    <citation type="submission" date="2013-05" db="EMBL/GenBank/DDBJ databases">
        <title>Drechslerella stenobrocha genome reveals carnivorous origination and mechanical trapping mechanism of predatory fungi.</title>
        <authorList>
            <person name="Liu X."/>
            <person name="Zhang W."/>
            <person name="Liu K."/>
        </authorList>
    </citation>
    <scope>NUCLEOTIDE SEQUENCE [LARGE SCALE GENOMIC DNA]</scope>
    <source>
        <strain evidence="1 2">248</strain>
    </source>
</reference>
<dbReference type="AlphaFoldDB" id="W7HY54"/>
<dbReference type="OrthoDB" id="5277255at2759"/>
<protein>
    <recommendedName>
        <fullName evidence="3">F-box domain-containing protein</fullName>
    </recommendedName>
</protein>
<gene>
    <name evidence="1" type="ORF">DRE_00927</name>
</gene>
<evidence type="ECO:0000313" key="2">
    <source>
        <dbReference type="Proteomes" id="UP000024837"/>
    </source>
</evidence>
<sequence length="311" mass="35290">MTMSTPPILRLPFELHEKIACYLSGAQDTVALSNTCRILRDRLQASNYIWYRLLYLAGSVQNEYDKYNPKLDYYKRAQRVRSRKRLRCQICLSVGPVVTVDVQNVFYGVYCDGCLNQRFYDLATFQHVYDAYWEGIICPPQLQAPKFLIAKGYTQLVAKSCPMGRVPRRNTPISLVLRSDATRILKAFMESEEAVEDCWATIKARNEQLAATEHQDPQQTVEDVLDVMVEDYEDHYQGLHTEKSPREFREQWRHKVGSVLSRPKSGGLPVAAHSTTSTVTLRSPVAAGASKGAQLLHRLSAPSAPKLMSET</sequence>
<dbReference type="EMBL" id="KI966433">
    <property type="protein sequence ID" value="EWC44868.1"/>
    <property type="molecule type" value="Genomic_DNA"/>
</dbReference>
<evidence type="ECO:0008006" key="3">
    <source>
        <dbReference type="Google" id="ProtNLM"/>
    </source>
</evidence>
<name>W7HY54_9PEZI</name>
<evidence type="ECO:0000313" key="1">
    <source>
        <dbReference type="EMBL" id="EWC44868.1"/>
    </source>
</evidence>
<accession>W7HY54</accession>
<dbReference type="SUPFAM" id="SSF81383">
    <property type="entry name" value="F-box domain"/>
    <property type="match status" value="1"/>
</dbReference>
<keyword evidence="2" id="KW-1185">Reference proteome</keyword>
<dbReference type="Proteomes" id="UP000024837">
    <property type="component" value="Unassembled WGS sequence"/>
</dbReference>
<dbReference type="InterPro" id="IPR036047">
    <property type="entry name" value="F-box-like_dom_sf"/>
</dbReference>
<proteinExistence type="predicted"/>